<protein>
    <submittedName>
        <fullName evidence="1">Uncharacterized protein</fullName>
    </submittedName>
</protein>
<reference evidence="1" key="1">
    <citation type="submission" date="2015-07" db="EMBL/GenBank/DDBJ databases">
        <title>MeaNS - Measles Nucleotide Surveillance Program.</title>
        <authorList>
            <person name="Tran T."/>
            <person name="Druce J."/>
        </authorList>
    </citation>
    <scope>NUCLEOTIDE SEQUENCE</scope>
    <source>
        <strain evidence="1">UCB-OBI-ISO-001</strain>
        <tissue evidence="1">Gonad</tissue>
    </source>
</reference>
<dbReference type="EMBL" id="KQ425021">
    <property type="protein sequence ID" value="KOF70092.1"/>
    <property type="molecule type" value="Genomic_DNA"/>
</dbReference>
<organism evidence="1">
    <name type="scientific">Octopus bimaculoides</name>
    <name type="common">California two-spotted octopus</name>
    <dbReference type="NCBI Taxonomy" id="37653"/>
    <lineage>
        <taxon>Eukaryota</taxon>
        <taxon>Metazoa</taxon>
        <taxon>Spiralia</taxon>
        <taxon>Lophotrochozoa</taxon>
        <taxon>Mollusca</taxon>
        <taxon>Cephalopoda</taxon>
        <taxon>Coleoidea</taxon>
        <taxon>Octopodiformes</taxon>
        <taxon>Octopoda</taxon>
        <taxon>Incirrata</taxon>
        <taxon>Octopodidae</taxon>
        <taxon>Octopus</taxon>
    </lineage>
</organism>
<proteinExistence type="predicted"/>
<dbReference type="KEGG" id="obi:106880176"/>
<accession>A0A0L8FZB6</accession>
<evidence type="ECO:0000313" key="1">
    <source>
        <dbReference type="EMBL" id="KOF70092.1"/>
    </source>
</evidence>
<gene>
    <name evidence="1" type="ORF">OCBIM_22003523mg</name>
</gene>
<sequence length="141" mass="16380">MVYGYVWHSKLLQKILGLSSGEWSDLTHAIHTSNGDIYMETKNYIENQMLFQSDNDSSCLEQFLRSLCSSPVVKKEWWMVLVKKNIDCKDTSQERTIRFFDKTIKTQCVPFQYMNIESVCTEPTFDISAKMLSEISPTTVK</sequence>
<name>A0A0L8FZB6_OCTBM</name>
<dbReference type="AlphaFoldDB" id="A0A0L8FZB6"/>